<dbReference type="PROSITE" id="PS50110">
    <property type="entry name" value="RESPONSE_REGULATORY"/>
    <property type="match status" value="1"/>
</dbReference>
<evidence type="ECO:0000259" key="2">
    <source>
        <dbReference type="PROSITE" id="PS50110"/>
    </source>
</evidence>
<dbReference type="SMART" id="SM00448">
    <property type="entry name" value="REC"/>
    <property type="match status" value="1"/>
</dbReference>
<dbReference type="PANTHER" id="PTHR43214:SF43">
    <property type="entry name" value="TWO-COMPONENT RESPONSE REGULATOR"/>
    <property type="match status" value="1"/>
</dbReference>
<dbReference type="EMBL" id="UOEX01000312">
    <property type="protein sequence ID" value="VAW39975.1"/>
    <property type="molecule type" value="Genomic_DNA"/>
</dbReference>
<dbReference type="InterPro" id="IPR001789">
    <property type="entry name" value="Sig_transdc_resp-reg_receiver"/>
</dbReference>
<proteinExistence type="predicted"/>
<evidence type="ECO:0000313" key="3">
    <source>
        <dbReference type="EMBL" id="VAW39975.1"/>
    </source>
</evidence>
<reference evidence="3" key="1">
    <citation type="submission" date="2018-06" db="EMBL/GenBank/DDBJ databases">
        <authorList>
            <person name="Zhirakovskaya E."/>
        </authorList>
    </citation>
    <scope>NUCLEOTIDE SEQUENCE</scope>
</reference>
<keyword evidence="1" id="KW-0238">DNA-binding</keyword>
<dbReference type="GO" id="GO:0000160">
    <property type="term" value="P:phosphorelay signal transduction system"/>
    <property type="evidence" value="ECO:0007669"/>
    <property type="project" value="InterPro"/>
</dbReference>
<dbReference type="SUPFAM" id="SSF52172">
    <property type="entry name" value="CheY-like"/>
    <property type="match status" value="1"/>
</dbReference>
<dbReference type="InterPro" id="IPR011006">
    <property type="entry name" value="CheY-like_superfamily"/>
</dbReference>
<dbReference type="GO" id="GO:0003677">
    <property type="term" value="F:DNA binding"/>
    <property type="evidence" value="ECO:0007669"/>
    <property type="project" value="UniProtKB-KW"/>
</dbReference>
<dbReference type="CDD" id="cd17535">
    <property type="entry name" value="REC_NarL-like"/>
    <property type="match status" value="1"/>
</dbReference>
<dbReference type="AlphaFoldDB" id="A0A3B0V8S6"/>
<gene>
    <name evidence="3" type="ORF">MNBD_DELTA03-139</name>
</gene>
<dbReference type="Pfam" id="PF00072">
    <property type="entry name" value="Response_reg"/>
    <property type="match status" value="1"/>
</dbReference>
<name>A0A3B0V8S6_9ZZZZ</name>
<dbReference type="InterPro" id="IPR058245">
    <property type="entry name" value="NreC/VraR/RcsB-like_REC"/>
</dbReference>
<sequence>MKEARIILADDHVLIRRGLKKIIDGEDNLRVVGEAADGLELIDLLENTSADLVLLDISMPHMRGIEAIKEVRAVRPKIKVLILTMHSSKEFLCSAMQAGANGYALKEDSDVELITAIKQCLDGRCYISP</sequence>
<feature type="non-terminal residue" evidence="3">
    <location>
        <position position="129"/>
    </location>
</feature>
<evidence type="ECO:0000256" key="1">
    <source>
        <dbReference type="ARBA" id="ARBA00023125"/>
    </source>
</evidence>
<protein>
    <recommendedName>
        <fullName evidence="2">Response regulatory domain-containing protein</fullName>
    </recommendedName>
</protein>
<feature type="domain" description="Response regulatory" evidence="2">
    <location>
        <begin position="5"/>
        <end position="121"/>
    </location>
</feature>
<dbReference type="InterPro" id="IPR039420">
    <property type="entry name" value="WalR-like"/>
</dbReference>
<dbReference type="Gene3D" id="3.40.50.2300">
    <property type="match status" value="1"/>
</dbReference>
<organism evidence="3">
    <name type="scientific">hydrothermal vent metagenome</name>
    <dbReference type="NCBI Taxonomy" id="652676"/>
    <lineage>
        <taxon>unclassified sequences</taxon>
        <taxon>metagenomes</taxon>
        <taxon>ecological metagenomes</taxon>
    </lineage>
</organism>
<dbReference type="PANTHER" id="PTHR43214">
    <property type="entry name" value="TWO-COMPONENT RESPONSE REGULATOR"/>
    <property type="match status" value="1"/>
</dbReference>
<accession>A0A3B0V8S6</accession>